<feature type="region of interest" description="Disordered" evidence="1">
    <location>
        <begin position="234"/>
        <end position="265"/>
    </location>
</feature>
<gene>
    <name evidence="2" type="ORF">FCC1311_007182</name>
</gene>
<feature type="compositionally biased region" description="Basic and acidic residues" evidence="1">
    <location>
        <begin position="372"/>
        <end position="382"/>
    </location>
</feature>
<comment type="caution">
    <text evidence="2">The sequence shown here is derived from an EMBL/GenBank/DDBJ whole genome shotgun (WGS) entry which is preliminary data.</text>
</comment>
<dbReference type="Proteomes" id="UP000241890">
    <property type="component" value="Unassembled WGS sequence"/>
</dbReference>
<feature type="compositionally biased region" description="Basic and acidic residues" evidence="1">
    <location>
        <begin position="1"/>
        <end position="17"/>
    </location>
</feature>
<feature type="compositionally biased region" description="Pro residues" evidence="1">
    <location>
        <begin position="25"/>
        <end position="35"/>
    </location>
</feature>
<dbReference type="EMBL" id="BEYU01000006">
    <property type="protein sequence ID" value="GBG24500.1"/>
    <property type="molecule type" value="Genomic_DNA"/>
</dbReference>
<sequence>MAGGDLHMREGENRADADSGDNTLEPPPPPPPPPSSTRVQMPTRKDLEDPEVSQDISLDNLLRALDKLPRYTNPDVKEVALDLFNSLFSQQFLYLSKINPGIGIREWEVRSFVGGCIMWAVLGLSRDRALVLFSSFVLTQNPGLANFILPQNRFDELLSDFKSPRLDLPNNIWSGEHPDRIVHHKDHAIMIAVACLDLARVVAEAAGIDIDDLQGQAQTYFRASNLQAPPIQSQAVRVPSVQSPSAHGAGMGSASASGPGSRFSSHDIERIMGRMPKRSPMLQKWFSEGAAKNVRLDRSLKHEMEALGFREIRTGPRQGELKGVQATCAFCGGQATYRCVVCKVALHRTACAHDPQRLMGEKAPPTCFERFHTHEHLPEPQRTKRAKPNSEADAMGVSSLPSSSMRGVAHEADS</sequence>
<evidence type="ECO:0000313" key="3">
    <source>
        <dbReference type="Proteomes" id="UP000241890"/>
    </source>
</evidence>
<evidence type="ECO:0000256" key="1">
    <source>
        <dbReference type="SAM" id="MobiDB-lite"/>
    </source>
</evidence>
<evidence type="ECO:0000313" key="2">
    <source>
        <dbReference type="EMBL" id="GBG24500.1"/>
    </source>
</evidence>
<organism evidence="2 3">
    <name type="scientific">Hondaea fermentalgiana</name>
    <dbReference type="NCBI Taxonomy" id="2315210"/>
    <lineage>
        <taxon>Eukaryota</taxon>
        <taxon>Sar</taxon>
        <taxon>Stramenopiles</taxon>
        <taxon>Bigyra</taxon>
        <taxon>Labyrinthulomycetes</taxon>
        <taxon>Thraustochytrida</taxon>
        <taxon>Thraustochytriidae</taxon>
        <taxon>Hondaea</taxon>
    </lineage>
</organism>
<proteinExistence type="predicted"/>
<protein>
    <submittedName>
        <fullName evidence="2">Uncharacterized protein</fullName>
    </submittedName>
</protein>
<keyword evidence="3" id="KW-1185">Reference proteome</keyword>
<accession>A0A2R5G0H6</accession>
<reference evidence="2 3" key="1">
    <citation type="submission" date="2017-12" db="EMBL/GenBank/DDBJ databases">
        <title>Sequencing, de novo assembly and annotation of complete genome of a new Thraustochytrid species, strain FCC1311.</title>
        <authorList>
            <person name="Sedici K."/>
            <person name="Godart F."/>
            <person name="Aiese Cigliano R."/>
            <person name="Sanseverino W."/>
            <person name="Barakat M."/>
            <person name="Ortet P."/>
            <person name="Marechal E."/>
            <person name="Cagnac O."/>
            <person name="Amato A."/>
        </authorList>
    </citation>
    <scope>NUCLEOTIDE SEQUENCE [LARGE SCALE GENOMIC DNA]</scope>
</reference>
<name>A0A2R5G0H6_9STRA</name>
<feature type="compositionally biased region" description="Low complexity" evidence="1">
    <location>
        <begin position="243"/>
        <end position="263"/>
    </location>
</feature>
<dbReference type="AlphaFoldDB" id="A0A2R5G0H6"/>
<dbReference type="InParanoid" id="A0A2R5G0H6"/>
<feature type="region of interest" description="Disordered" evidence="1">
    <location>
        <begin position="1"/>
        <end position="53"/>
    </location>
</feature>
<feature type="region of interest" description="Disordered" evidence="1">
    <location>
        <begin position="372"/>
        <end position="414"/>
    </location>
</feature>